<feature type="domain" description="Phosphoribosyltransferase" evidence="2">
    <location>
        <begin position="150"/>
        <end position="238"/>
    </location>
</feature>
<dbReference type="SUPFAM" id="SSF53271">
    <property type="entry name" value="PRTase-like"/>
    <property type="match status" value="1"/>
</dbReference>
<gene>
    <name evidence="4" type="ORF">SDENCHOL_11171</name>
</gene>
<sequence>MAILTQIKRAPAPGSGGRNGLGLQLLLPQDCFLCTAPAGATLLCPACAGDLPRLDGPACPICALPTTDGAVCGACLRKAPHFDATQACFRYAFPVDRLVQALKYRHDLAIAHFLAEALLQLPTADAAAADLLVALPLSERRLAARGFNQAVELARPLARQLGIPLLTTGYARSLDTPPQASLPWKERQKNISGAFECGMDLRGKHVIVIDDVMTTGATLDEFARTLKKHGARRVSNRVVARALRDV</sequence>
<name>A0A7Z7HQE5_9PROT</name>
<protein>
    <recommendedName>
        <fullName evidence="6">Phosphoribosyltransferase domain-containing protein</fullName>
    </recommendedName>
</protein>
<dbReference type="PANTHER" id="PTHR47505:SF1">
    <property type="entry name" value="DNA UTILIZATION PROTEIN YHGH"/>
    <property type="match status" value="1"/>
</dbReference>
<dbReference type="AlphaFoldDB" id="A0A7Z7HQE5"/>
<dbReference type="InterPro" id="IPR051910">
    <property type="entry name" value="ComF/GntX_DNA_util-trans"/>
</dbReference>
<dbReference type="Gene3D" id="3.40.50.2020">
    <property type="match status" value="1"/>
</dbReference>
<evidence type="ECO:0000313" key="5">
    <source>
        <dbReference type="Proteomes" id="UP000242886"/>
    </source>
</evidence>
<dbReference type="Proteomes" id="UP000242886">
    <property type="component" value="Chromosome SDENCHOL"/>
</dbReference>
<dbReference type="Pfam" id="PF18912">
    <property type="entry name" value="DZR_2"/>
    <property type="match status" value="1"/>
</dbReference>
<comment type="similarity">
    <text evidence="1">Belongs to the ComF/GntX family.</text>
</comment>
<feature type="domain" description="Double zinc ribbon" evidence="3">
    <location>
        <begin position="23"/>
        <end position="76"/>
    </location>
</feature>
<reference evidence="4" key="1">
    <citation type="submission" date="2017-03" db="EMBL/GenBank/DDBJ databases">
        <authorList>
            <consortium name="AG Boll"/>
        </authorList>
    </citation>
    <scope>NUCLEOTIDE SEQUENCE [LARGE SCALE GENOMIC DNA]</scope>
    <source>
        <strain evidence="4">Chol</strain>
    </source>
</reference>
<dbReference type="PANTHER" id="PTHR47505">
    <property type="entry name" value="DNA UTILIZATION PROTEIN YHGH"/>
    <property type="match status" value="1"/>
</dbReference>
<dbReference type="InterPro" id="IPR000836">
    <property type="entry name" value="PRTase_dom"/>
</dbReference>
<accession>A0A7Z7HQE5</accession>
<evidence type="ECO:0008006" key="6">
    <source>
        <dbReference type="Google" id="ProtNLM"/>
    </source>
</evidence>
<evidence type="ECO:0000259" key="2">
    <source>
        <dbReference type="Pfam" id="PF00156"/>
    </source>
</evidence>
<evidence type="ECO:0000313" key="4">
    <source>
        <dbReference type="EMBL" id="SMB24923.1"/>
    </source>
</evidence>
<dbReference type="InterPro" id="IPR044005">
    <property type="entry name" value="DZR_2"/>
</dbReference>
<keyword evidence="5" id="KW-1185">Reference proteome</keyword>
<organism evidence="4 5">
    <name type="scientific">Sterolibacterium denitrificans</name>
    <dbReference type="NCBI Taxonomy" id="157592"/>
    <lineage>
        <taxon>Bacteria</taxon>
        <taxon>Pseudomonadati</taxon>
        <taxon>Pseudomonadota</taxon>
        <taxon>Betaproteobacteria</taxon>
        <taxon>Nitrosomonadales</taxon>
        <taxon>Sterolibacteriaceae</taxon>
        <taxon>Sterolibacterium</taxon>
    </lineage>
</organism>
<evidence type="ECO:0000256" key="1">
    <source>
        <dbReference type="ARBA" id="ARBA00008007"/>
    </source>
</evidence>
<dbReference type="RefSeq" id="WP_154716389.1">
    <property type="nucleotide sequence ID" value="NZ_LT837803.1"/>
</dbReference>
<proteinExistence type="inferred from homology"/>
<dbReference type="Pfam" id="PF00156">
    <property type="entry name" value="Pribosyltran"/>
    <property type="match status" value="1"/>
</dbReference>
<evidence type="ECO:0000259" key="3">
    <source>
        <dbReference type="Pfam" id="PF18912"/>
    </source>
</evidence>
<dbReference type="InterPro" id="IPR029057">
    <property type="entry name" value="PRTase-like"/>
</dbReference>
<dbReference type="CDD" id="cd06223">
    <property type="entry name" value="PRTases_typeI"/>
    <property type="match status" value="1"/>
</dbReference>
<dbReference type="EMBL" id="LT837803">
    <property type="protein sequence ID" value="SMB24923.1"/>
    <property type="molecule type" value="Genomic_DNA"/>
</dbReference>